<proteinExistence type="predicted"/>
<reference evidence="2" key="1">
    <citation type="submission" date="2017-12" db="EMBL/GenBank/DDBJ databases">
        <title>Genomic characterization of T5-related Aeromonas hydrophila phages AhSzq-1 and AhSzw-1 and proposal to be two new species.</title>
        <authorList>
            <person name="Yuan S."/>
            <person name="Chen L."/>
            <person name="Ma Y."/>
        </authorList>
    </citation>
    <scope>NUCLEOTIDE SEQUENCE [LARGE SCALE GENOMIC DNA]</scope>
</reference>
<name>A0A2R4ALX3_9CAUD</name>
<dbReference type="EMBL" id="MG676225">
    <property type="protein sequence ID" value="AVR76050.1"/>
    <property type="molecule type" value="Genomic_DNA"/>
</dbReference>
<keyword evidence="2" id="KW-1185">Reference proteome</keyword>
<protein>
    <submittedName>
        <fullName evidence="1">Putative amino acid transporter PAT1</fullName>
    </submittedName>
</protein>
<accession>A0A2R4ALX3</accession>
<evidence type="ECO:0000313" key="2">
    <source>
        <dbReference type="Proteomes" id="UP000244342"/>
    </source>
</evidence>
<organism evidence="1 2">
    <name type="scientific">Aeromonas phage AhSzw-1</name>
    <dbReference type="NCBI Taxonomy" id="2138299"/>
    <lineage>
        <taxon>Viruses</taxon>
        <taxon>Duplodnaviria</taxon>
        <taxon>Heunggongvirae</taxon>
        <taxon>Uroviricota</taxon>
        <taxon>Caudoviricetes</taxon>
        <taxon>Demerecviridae</taxon>
        <taxon>Shenzhenvirus</taxon>
        <taxon>Shenzhenvirus AhSzw1</taxon>
    </lineage>
</organism>
<dbReference type="Proteomes" id="UP000244342">
    <property type="component" value="Segment"/>
</dbReference>
<sequence length="74" mass="8558">MIKYIVLLLILVGTPAHAILKDCSTYPLITSAEREVIKKAMVYESKTSPQWKKLTTKQRIEVCRELAKTLRRLK</sequence>
<gene>
    <name evidence="1" type="ORF">AhSzw1_14</name>
</gene>
<evidence type="ECO:0000313" key="1">
    <source>
        <dbReference type="EMBL" id="AVR76050.1"/>
    </source>
</evidence>